<dbReference type="SUPFAM" id="SSF54001">
    <property type="entry name" value="Cysteine proteinases"/>
    <property type="match status" value="1"/>
</dbReference>
<organism evidence="1 2">
    <name type="scientific">Sphingobacterium corticibacterium</name>
    <dbReference type="NCBI Taxonomy" id="2484746"/>
    <lineage>
        <taxon>Bacteria</taxon>
        <taxon>Pseudomonadati</taxon>
        <taxon>Bacteroidota</taxon>
        <taxon>Sphingobacteriia</taxon>
        <taxon>Sphingobacteriales</taxon>
        <taxon>Sphingobacteriaceae</taxon>
        <taxon>Sphingobacterium</taxon>
    </lineage>
</organism>
<evidence type="ECO:0000313" key="1">
    <source>
        <dbReference type="EMBL" id="RZF62254.1"/>
    </source>
</evidence>
<proteinExistence type="predicted"/>
<dbReference type="InterPro" id="IPR038765">
    <property type="entry name" value="Papain-like_cys_pep_sf"/>
</dbReference>
<dbReference type="Proteomes" id="UP000292855">
    <property type="component" value="Unassembled WGS sequence"/>
</dbReference>
<comment type="caution">
    <text evidence="1">The sequence shown here is derived from an EMBL/GenBank/DDBJ whole genome shotgun (WGS) entry which is preliminary data.</text>
</comment>
<accession>A0A4Q6XXU3</accession>
<protein>
    <submittedName>
        <fullName evidence="1">YiiX family permuted papain-like enzyme</fullName>
    </submittedName>
</protein>
<name>A0A4Q6XXU3_9SPHI</name>
<dbReference type="InterPro" id="IPR024453">
    <property type="entry name" value="Peptidase_C92"/>
</dbReference>
<dbReference type="OrthoDB" id="195541at2"/>
<dbReference type="NCBIfam" id="NF007458">
    <property type="entry name" value="PRK10030.1"/>
    <property type="match status" value="1"/>
</dbReference>
<keyword evidence="2" id="KW-1185">Reference proteome</keyword>
<reference evidence="1 2" key="1">
    <citation type="submission" date="2019-02" db="EMBL/GenBank/DDBJ databases">
        <authorList>
            <person name="Li Y."/>
        </authorList>
    </citation>
    <scope>NUCLEOTIDE SEQUENCE [LARGE SCALE GENOMIC DNA]</scope>
    <source>
        <strain evidence="1 2">30C10-4-7</strain>
    </source>
</reference>
<dbReference type="AlphaFoldDB" id="A0A4Q6XXU3"/>
<sequence length="229" mass="26478">MEFIKKNVILLLIVGLLFSSAGIYYDDCSYNKSNRMSGHAKKSSMHTQEQSLQPGDLIFQTSLSDQSRAIQLATGSRYSHCGIIFKEKDQLYVLEAVRPVKRTPLHKWIKRGKDEHYVIKRLKEAEKTLTNSVIQEMQKMGQAWEGKDYDTAFGWTDDKMYCSELIWKLYNRTTGLQIGQLEQLKDFDLSSEIVRNKLTERYRNHTPLNDTVISPAAIFNSKLLETVQM</sequence>
<dbReference type="Gene3D" id="3.90.1720.10">
    <property type="entry name" value="endopeptidase domain like (from Nostoc punctiforme)"/>
    <property type="match status" value="1"/>
</dbReference>
<dbReference type="EMBL" id="SGIT01000001">
    <property type="protein sequence ID" value="RZF62254.1"/>
    <property type="molecule type" value="Genomic_DNA"/>
</dbReference>
<dbReference type="Pfam" id="PF05708">
    <property type="entry name" value="Peptidase_C92"/>
    <property type="match status" value="1"/>
</dbReference>
<evidence type="ECO:0000313" key="2">
    <source>
        <dbReference type="Proteomes" id="UP000292855"/>
    </source>
</evidence>
<gene>
    <name evidence="1" type="ORF">EWE74_05495</name>
</gene>